<dbReference type="Proteomes" id="UP000828941">
    <property type="component" value="Chromosome 12"/>
</dbReference>
<accession>A0ACB9L8X6</accession>
<sequence length="219" mass="24630">MNFGFLSDLPWFKAQSNTDFGAASISRTDPIPQPKLEAPNDVKLSGDSWTASTSAGALIKQPKLEVSSNVVKISGWSFSLQSIFPWASNGNGGGKGEFQRPSTINKDLKRRAQGRRVVKKGNGVTPLRFRPYVGYDTHDQAKLLEADLAFLECLEKPHMSTKGDPHIAQLYKTMCINGLRNFLVPYRKYITNLQSGQPLVQFERLCNLRWKRWNLQKNS</sequence>
<keyword evidence="2" id="KW-1185">Reference proteome</keyword>
<dbReference type="EMBL" id="CM039437">
    <property type="protein sequence ID" value="KAI4305918.1"/>
    <property type="molecule type" value="Genomic_DNA"/>
</dbReference>
<proteinExistence type="predicted"/>
<reference evidence="1 2" key="1">
    <citation type="journal article" date="2022" name="DNA Res.">
        <title>Chromosomal-level genome assembly of the orchid tree Bauhinia variegata (Leguminosae; Cercidoideae) supports the allotetraploid origin hypothesis of Bauhinia.</title>
        <authorList>
            <person name="Zhong Y."/>
            <person name="Chen Y."/>
            <person name="Zheng D."/>
            <person name="Pang J."/>
            <person name="Liu Y."/>
            <person name="Luo S."/>
            <person name="Meng S."/>
            <person name="Qian L."/>
            <person name="Wei D."/>
            <person name="Dai S."/>
            <person name="Zhou R."/>
        </authorList>
    </citation>
    <scope>NUCLEOTIDE SEQUENCE [LARGE SCALE GENOMIC DNA]</scope>
    <source>
        <strain evidence="1">BV-YZ2020</strain>
    </source>
</reference>
<evidence type="ECO:0000313" key="2">
    <source>
        <dbReference type="Proteomes" id="UP000828941"/>
    </source>
</evidence>
<comment type="caution">
    <text evidence="1">The sequence shown here is derived from an EMBL/GenBank/DDBJ whole genome shotgun (WGS) entry which is preliminary data.</text>
</comment>
<name>A0ACB9L8X6_BAUVA</name>
<organism evidence="1 2">
    <name type="scientific">Bauhinia variegata</name>
    <name type="common">Purple orchid tree</name>
    <name type="synonym">Phanera variegata</name>
    <dbReference type="NCBI Taxonomy" id="167791"/>
    <lineage>
        <taxon>Eukaryota</taxon>
        <taxon>Viridiplantae</taxon>
        <taxon>Streptophyta</taxon>
        <taxon>Embryophyta</taxon>
        <taxon>Tracheophyta</taxon>
        <taxon>Spermatophyta</taxon>
        <taxon>Magnoliopsida</taxon>
        <taxon>eudicotyledons</taxon>
        <taxon>Gunneridae</taxon>
        <taxon>Pentapetalae</taxon>
        <taxon>rosids</taxon>
        <taxon>fabids</taxon>
        <taxon>Fabales</taxon>
        <taxon>Fabaceae</taxon>
        <taxon>Cercidoideae</taxon>
        <taxon>Cercideae</taxon>
        <taxon>Bauhiniinae</taxon>
        <taxon>Bauhinia</taxon>
    </lineage>
</organism>
<protein>
    <submittedName>
        <fullName evidence="1">Uncharacterized protein</fullName>
    </submittedName>
</protein>
<evidence type="ECO:0000313" key="1">
    <source>
        <dbReference type="EMBL" id="KAI4305918.1"/>
    </source>
</evidence>
<gene>
    <name evidence="1" type="ORF">L6164_029244</name>
</gene>